<evidence type="ECO:0000256" key="8">
    <source>
        <dbReference type="ARBA" id="ARBA00023136"/>
    </source>
</evidence>
<evidence type="ECO:0000256" key="14">
    <source>
        <dbReference type="ARBA" id="ARBA00034100"/>
    </source>
</evidence>
<evidence type="ECO:0000256" key="9">
    <source>
        <dbReference type="ARBA" id="ARBA00023170"/>
    </source>
</evidence>
<keyword evidence="5 15" id="KW-1133">Transmembrane helix</keyword>
<sequence>HSIEKKVIDLAVNDSSAFKNVSVVLKRVSHNDNITLLNQGLKFVQEDVIVLIEGSHINTSDTCALSAVTGIPVISLSRDTRPINECKKSVQMHPGYKTYAHATLDIVNTFQWKKLALLYDADLLNRAGYFYFISQASELTVTFVPIREKEEMEDKSKPIATAMNQIEKIELDVILLYTKKENLELFLKQKRCENVKGYKWILQGQQFISLQVPGNLTSRPVHVVLAFKLPYIENLAPKELLSTNVSQKELAAIAHDAVQVIKQTQNIETCLSINFSAVTSKDRETLLSCMTKVNFDGVTRPVRFSQDGKRAGVRLEILNLRNDSFRKVGSWNSSKKAVMFENIHPNMYDADKFKGSTLEGKILRVVVTENEPFVLLKRQKDGQFAYEGYCIDLLNELAKTLHFTYHTTPSPDGFFGVETTNGSWNGMIGELLNKRADIAAAALTITEEREKVVDFAVPFMYFTEDMLLKKTSFNNGSIDFLKFLNPFHSDVWFITLATLVVISVSTFVINYFSPYGYKGANGRGTSEEFSFFNSVWFALACMLQQGSDSQPRCLSGRILTGCYWFCILVWVSTYTANLAAFLTVKNTVAPINNLEDLIASSHQVTILDSGSLYEFFKTSKYQTHRQIWHRIQAANSFVRSINEAVQFICEKDDRVFICDGPVIRHIANKPPCDLITVPGLTNVRGLGLAFQANDPYVTDFTLAILRFQENGFLRNLERKWWESSSGCPKEKDTVLSTKRINLTSMAGVYVVLGVGLVVAYLVLIAEIIWKRKQEMKVEGQLGNDK</sequence>
<keyword evidence="3" id="KW-1003">Cell membrane</keyword>
<keyword evidence="10" id="KW-0325">Glycoprotein</keyword>
<dbReference type="SMART" id="SM00079">
    <property type="entry name" value="PBPe"/>
    <property type="match status" value="1"/>
</dbReference>
<feature type="transmembrane region" description="Helical" evidence="15">
    <location>
        <begin position="491"/>
        <end position="513"/>
    </location>
</feature>
<evidence type="ECO:0000256" key="11">
    <source>
        <dbReference type="ARBA" id="ARBA00023257"/>
    </source>
</evidence>
<protein>
    <recommendedName>
        <fullName evidence="20">Glutamate receptor</fullName>
    </recommendedName>
</protein>
<evidence type="ECO:0000256" key="15">
    <source>
        <dbReference type="SAM" id="Phobius"/>
    </source>
</evidence>
<keyword evidence="9" id="KW-0675">Receptor</keyword>
<keyword evidence="19" id="KW-1185">Reference proteome</keyword>
<keyword evidence="7" id="KW-0406">Ion transport</keyword>
<dbReference type="PANTHER" id="PTHR18966">
    <property type="entry name" value="IONOTROPIC GLUTAMATE RECEPTOR"/>
    <property type="match status" value="1"/>
</dbReference>
<evidence type="ECO:0000256" key="2">
    <source>
        <dbReference type="ARBA" id="ARBA00022448"/>
    </source>
</evidence>
<feature type="transmembrane region" description="Helical" evidence="15">
    <location>
        <begin position="562"/>
        <end position="584"/>
    </location>
</feature>
<evidence type="ECO:0008006" key="20">
    <source>
        <dbReference type="Google" id="ProtNLM"/>
    </source>
</evidence>
<feature type="transmembrane region" description="Helical" evidence="15">
    <location>
        <begin position="746"/>
        <end position="769"/>
    </location>
</feature>
<dbReference type="Pfam" id="PF00060">
    <property type="entry name" value="Lig_chan"/>
    <property type="match status" value="1"/>
</dbReference>
<reference evidence="18 19" key="1">
    <citation type="submission" date="2022-05" db="EMBL/GenBank/DDBJ databases">
        <authorList>
            <consortium name="Genoscope - CEA"/>
            <person name="William W."/>
        </authorList>
    </citation>
    <scope>NUCLEOTIDE SEQUENCE [LARGE SCALE GENOMIC DNA]</scope>
</reference>
<dbReference type="Gene3D" id="3.40.190.10">
    <property type="entry name" value="Periplasmic binding protein-like II"/>
    <property type="match status" value="2"/>
</dbReference>
<name>A0ABN8NZV3_9CNID</name>
<dbReference type="Pfam" id="PF01094">
    <property type="entry name" value="ANF_receptor"/>
    <property type="match status" value="1"/>
</dbReference>
<dbReference type="SUPFAM" id="SSF53822">
    <property type="entry name" value="Periplasmic binding protein-like I"/>
    <property type="match status" value="1"/>
</dbReference>
<accession>A0ABN8NZV3</accession>
<feature type="domain" description="Ionotropic glutamate receptor C-terminal" evidence="16">
    <location>
        <begin position="364"/>
        <end position="723"/>
    </location>
</feature>
<dbReference type="Pfam" id="PF10613">
    <property type="entry name" value="Lig_chan-Glu_bd"/>
    <property type="match status" value="1"/>
</dbReference>
<keyword evidence="8 15" id="KW-0472">Membrane</keyword>
<comment type="subcellular location">
    <subcellularLocation>
        <location evidence="1">Cell membrane</location>
        <topology evidence="1">Multi-pass membrane protein</topology>
    </subcellularLocation>
    <subcellularLocation>
        <location evidence="14">Postsynaptic cell membrane</location>
    </subcellularLocation>
</comment>
<feature type="non-terminal residue" evidence="18">
    <location>
        <position position="785"/>
    </location>
</feature>
<dbReference type="InterPro" id="IPR015683">
    <property type="entry name" value="Ionotropic_Glu_rcpt"/>
</dbReference>
<evidence type="ECO:0000256" key="6">
    <source>
        <dbReference type="ARBA" id="ARBA00023018"/>
    </source>
</evidence>
<proteinExistence type="predicted"/>
<keyword evidence="13" id="KW-0407">Ion channel</keyword>
<dbReference type="InterPro" id="IPR001320">
    <property type="entry name" value="Iontro_rcpt_C"/>
</dbReference>
<feature type="non-terminal residue" evidence="18">
    <location>
        <position position="1"/>
    </location>
</feature>
<keyword evidence="2" id="KW-0813">Transport</keyword>
<dbReference type="InterPro" id="IPR028082">
    <property type="entry name" value="Peripla_BP_I"/>
</dbReference>
<organism evidence="18 19">
    <name type="scientific">Porites lobata</name>
    <dbReference type="NCBI Taxonomy" id="104759"/>
    <lineage>
        <taxon>Eukaryota</taxon>
        <taxon>Metazoa</taxon>
        <taxon>Cnidaria</taxon>
        <taxon>Anthozoa</taxon>
        <taxon>Hexacorallia</taxon>
        <taxon>Scleractinia</taxon>
        <taxon>Fungiina</taxon>
        <taxon>Poritidae</taxon>
        <taxon>Porites</taxon>
    </lineage>
</organism>
<gene>
    <name evidence="18" type="ORF">PLOB_00030058</name>
</gene>
<evidence type="ECO:0000313" key="18">
    <source>
        <dbReference type="EMBL" id="CAH3123543.1"/>
    </source>
</evidence>
<keyword evidence="4 15" id="KW-0812">Transmembrane</keyword>
<keyword evidence="11" id="KW-0628">Postsynaptic cell membrane</keyword>
<evidence type="ECO:0000256" key="7">
    <source>
        <dbReference type="ARBA" id="ARBA00023065"/>
    </source>
</evidence>
<dbReference type="InterPro" id="IPR019594">
    <property type="entry name" value="Glu/Gly-bd"/>
</dbReference>
<dbReference type="SUPFAM" id="SSF53850">
    <property type="entry name" value="Periplasmic binding protein-like II"/>
    <property type="match status" value="1"/>
</dbReference>
<dbReference type="Gene3D" id="3.40.50.2300">
    <property type="match status" value="2"/>
</dbReference>
<evidence type="ECO:0000256" key="12">
    <source>
        <dbReference type="ARBA" id="ARBA00023286"/>
    </source>
</evidence>
<dbReference type="SMART" id="SM00918">
    <property type="entry name" value="Lig_chan-Glu_bd"/>
    <property type="match status" value="1"/>
</dbReference>
<keyword evidence="6" id="KW-0770">Synapse</keyword>
<evidence type="ECO:0000313" key="19">
    <source>
        <dbReference type="Proteomes" id="UP001159405"/>
    </source>
</evidence>
<dbReference type="InterPro" id="IPR001508">
    <property type="entry name" value="Iono_Glu_rcpt_met"/>
</dbReference>
<dbReference type="InterPro" id="IPR001828">
    <property type="entry name" value="ANF_lig-bd_rcpt"/>
</dbReference>
<evidence type="ECO:0000256" key="10">
    <source>
        <dbReference type="ARBA" id="ARBA00023180"/>
    </source>
</evidence>
<evidence type="ECO:0000256" key="1">
    <source>
        <dbReference type="ARBA" id="ARBA00004651"/>
    </source>
</evidence>
<keyword evidence="12" id="KW-1071">Ligand-gated ion channel</keyword>
<evidence type="ECO:0000259" key="17">
    <source>
        <dbReference type="SMART" id="SM00918"/>
    </source>
</evidence>
<dbReference type="EMBL" id="CALNXK010000038">
    <property type="protein sequence ID" value="CAH3123543.1"/>
    <property type="molecule type" value="Genomic_DNA"/>
</dbReference>
<evidence type="ECO:0000256" key="4">
    <source>
        <dbReference type="ARBA" id="ARBA00022692"/>
    </source>
</evidence>
<dbReference type="Gene3D" id="1.10.287.70">
    <property type="match status" value="1"/>
</dbReference>
<dbReference type="Proteomes" id="UP001159405">
    <property type="component" value="Unassembled WGS sequence"/>
</dbReference>
<dbReference type="PRINTS" id="PR00177">
    <property type="entry name" value="NMDARECEPTOR"/>
</dbReference>
<evidence type="ECO:0000259" key="16">
    <source>
        <dbReference type="SMART" id="SM00079"/>
    </source>
</evidence>
<evidence type="ECO:0000256" key="3">
    <source>
        <dbReference type="ARBA" id="ARBA00022475"/>
    </source>
</evidence>
<comment type="caution">
    <text evidence="18">The sequence shown here is derived from an EMBL/GenBank/DDBJ whole genome shotgun (WGS) entry which is preliminary data.</text>
</comment>
<evidence type="ECO:0000256" key="13">
    <source>
        <dbReference type="ARBA" id="ARBA00023303"/>
    </source>
</evidence>
<feature type="domain" description="Ionotropic glutamate receptor L-glutamate and glycine-binding" evidence="17">
    <location>
        <begin position="372"/>
        <end position="433"/>
    </location>
</feature>
<dbReference type="SUPFAM" id="SSF81324">
    <property type="entry name" value="Voltage-gated potassium channels"/>
    <property type="match status" value="1"/>
</dbReference>
<evidence type="ECO:0000256" key="5">
    <source>
        <dbReference type="ARBA" id="ARBA00022989"/>
    </source>
</evidence>